<sequence>MSGYERAPGVAPVHITSYRARARAARRGWIVQSEDDVDRERFTFGDLRAQRGPNP</sequence>
<evidence type="ECO:0000313" key="1">
    <source>
        <dbReference type="EMBL" id="MBT1541052.1"/>
    </source>
</evidence>
<dbReference type="AlphaFoldDB" id="A0A9Q2W0K9"/>
<dbReference type="Proteomes" id="UP000709437">
    <property type="component" value="Unassembled WGS sequence"/>
</dbReference>
<evidence type="ECO:0000313" key="2">
    <source>
        <dbReference type="Proteomes" id="UP000709437"/>
    </source>
</evidence>
<organism evidence="1 2">
    <name type="scientific">Curtobacterium flaccumfaciens pv. flaccumfaciens</name>
    <dbReference type="NCBI Taxonomy" id="138532"/>
    <lineage>
        <taxon>Bacteria</taxon>
        <taxon>Bacillati</taxon>
        <taxon>Actinomycetota</taxon>
        <taxon>Actinomycetes</taxon>
        <taxon>Micrococcales</taxon>
        <taxon>Microbacteriaceae</taxon>
        <taxon>Curtobacterium</taxon>
    </lineage>
</organism>
<protein>
    <submittedName>
        <fullName evidence="1">Uncharacterized protein</fullName>
    </submittedName>
</protein>
<gene>
    <name evidence="1" type="ORF">KK103_04700</name>
</gene>
<comment type="caution">
    <text evidence="1">The sequence shown here is derived from an EMBL/GenBank/DDBJ whole genome shotgun (WGS) entry which is preliminary data.</text>
</comment>
<dbReference type="GeneID" id="99622529"/>
<dbReference type="RefSeq" id="WP_214519833.1">
    <property type="nucleotide sequence ID" value="NZ_JAHEWX010000004.1"/>
</dbReference>
<accession>A0A9Q2W0K9</accession>
<reference evidence="1" key="1">
    <citation type="submission" date="2021-05" db="EMBL/GenBank/DDBJ databases">
        <title>Whole genome sequence of Curtobacterium flaccumfaciens pv. flaccumfaciens strain CFBP 3417.</title>
        <authorList>
            <person name="Osdaghi E."/>
            <person name="Taghouti G."/>
            <person name="Portier P."/>
            <person name="Fazliarab A."/>
            <person name="Taghavi S.M."/>
            <person name="Briand M."/>
            <person name="Le-Saux M."/>
            <person name="Jacques M.-A."/>
        </authorList>
    </citation>
    <scope>NUCLEOTIDE SEQUENCE</scope>
    <source>
        <strain evidence="1">CFBP 3417</strain>
    </source>
</reference>
<name>A0A9Q2W0K9_9MICO</name>
<proteinExistence type="predicted"/>
<dbReference type="EMBL" id="JAHEWX010000004">
    <property type="protein sequence ID" value="MBT1541052.1"/>
    <property type="molecule type" value="Genomic_DNA"/>
</dbReference>